<protein>
    <submittedName>
        <fullName evidence="1">Uncharacterized protein</fullName>
    </submittedName>
</protein>
<dbReference type="EMBL" id="CYKH01000727">
    <property type="protein sequence ID" value="CUG27261.1"/>
    <property type="molecule type" value="Genomic_DNA"/>
</dbReference>
<sequence length="298" mass="32618">MVYHRSLVQPRGMTSSNFSDPNWDREWQLFFTGVAATAPKRRFYYTDLATKIFTSHQSNEDGHNLRIVGSADSVEFVGYHRNSEPPYQFQPASNVTLRFPPMFLVNDFLAGKYPNGSITPMLDTNGDMVYGFATFIVSPLTSPPLQFPVGVFLELIPLEEMTNVVGAKKGSVTRFGGDSIFLDGAGALVSCSYPALTNIYVPVGTPGAICATVDYANTTTRKCRHSLETIRHVWPAAYAAHAASLQNAAEGEQELNWAVNVSYVTFYVDGEEYYVSATMPPTIGGGGWWAAAITPIAP</sequence>
<reference evidence="2" key="1">
    <citation type="submission" date="2015-09" db="EMBL/GenBank/DDBJ databases">
        <authorList>
            <consortium name="Pathogen Informatics"/>
        </authorList>
    </citation>
    <scope>NUCLEOTIDE SEQUENCE [LARGE SCALE GENOMIC DNA]</scope>
    <source>
        <strain evidence="2">Lake Konstanz</strain>
    </source>
</reference>
<organism evidence="1 2">
    <name type="scientific">Bodo saltans</name>
    <name type="common">Flagellated protozoan</name>
    <dbReference type="NCBI Taxonomy" id="75058"/>
    <lineage>
        <taxon>Eukaryota</taxon>
        <taxon>Discoba</taxon>
        <taxon>Euglenozoa</taxon>
        <taxon>Kinetoplastea</taxon>
        <taxon>Metakinetoplastina</taxon>
        <taxon>Eubodonida</taxon>
        <taxon>Bodonidae</taxon>
        <taxon>Bodo</taxon>
    </lineage>
</organism>
<name>A0A0S4IZN6_BODSA</name>
<keyword evidence="2" id="KW-1185">Reference proteome</keyword>
<dbReference type="VEuPathDB" id="TriTrypDB:BSAL_76700"/>
<evidence type="ECO:0000313" key="1">
    <source>
        <dbReference type="EMBL" id="CUG27261.1"/>
    </source>
</evidence>
<gene>
    <name evidence="1" type="ORF">BSAL_76700</name>
</gene>
<dbReference type="AlphaFoldDB" id="A0A0S4IZN6"/>
<accession>A0A0S4IZN6</accession>
<evidence type="ECO:0000313" key="2">
    <source>
        <dbReference type="Proteomes" id="UP000051952"/>
    </source>
</evidence>
<proteinExistence type="predicted"/>
<dbReference type="Proteomes" id="UP000051952">
    <property type="component" value="Unassembled WGS sequence"/>
</dbReference>